<dbReference type="AlphaFoldDB" id="A0AAD9Z4N1"/>
<reference evidence="3" key="1">
    <citation type="submission" date="2022-11" db="EMBL/GenBank/DDBJ databases">
        <title>Chromosomal genome sequence assembly and mating type (MAT) locus characterization of the leprose asexual lichenized fungus Lepraria neglecta (Nyl.) Erichsen.</title>
        <authorList>
            <person name="Allen J.L."/>
            <person name="Pfeffer B."/>
        </authorList>
    </citation>
    <scope>NUCLEOTIDE SEQUENCE</scope>
    <source>
        <strain evidence="3">Allen 5258</strain>
    </source>
</reference>
<evidence type="ECO:0000259" key="2">
    <source>
        <dbReference type="Pfam" id="PF24883"/>
    </source>
</evidence>
<accession>A0AAD9Z4N1</accession>
<dbReference type="PANTHER" id="PTHR10039:SF15">
    <property type="entry name" value="NACHT DOMAIN-CONTAINING PROTEIN"/>
    <property type="match status" value="1"/>
</dbReference>
<name>A0AAD9Z4N1_9LECA</name>
<dbReference type="Pfam" id="PF24883">
    <property type="entry name" value="NPHP3_N"/>
    <property type="match status" value="1"/>
</dbReference>
<evidence type="ECO:0000313" key="3">
    <source>
        <dbReference type="EMBL" id="KAK3171530.1"/>
    </source>
</evidence>
<feature type="domain" description="Nephrocystin 3-like N-terminal" evidence="2">
    <location>
        <begin position="203"/>
        <end position="366"/>
    </location>
</feature>
<evidence type="ECO:0000256" key="1">
    <source>
        <dbReference type="ARBA" id="ARBA00022737"/>
    </source>
</evidence>
<sequence length="441" mass="49892">MDPVTAIGLAASIVQLITTTTQTVQYVNQIKNAPKEVGEFGQEASNVLILLWRLRARVDEAKGQQDSWFTSVAALGVPNGVLYQLQEALERVVDRLNQTKKLRKRIFWPLDKNELSSVLLRIERLKTSVSLALQDDLIKLARTIESYTVEIPERLKSITRVKSILEEQEVRAIDEQHRQAIEWLSPLNFFAMQNETLQKRESGTATWLLRDPKFERWMESSGDILCCQGIPGAGKTVLASVIVDHLNRRCRGSDDSAVGCVYFRYSERLSQSPANLIAGLWRQLVDSHEPMSTQLKGLYAKHFSQGTRPALDALCGLLQAELRSRSKIFIVLDALDECPDDEGSRSTLLDAIRALDPVPNILITSRTFDDDLLALEHVRTLVIGARPEDMQKYITARIQRESRLKKHVAQDHNLAELIVETLVARAKEMYVLLDRVLFAQL</sequence>
<keyword evidence="4" id="KW-1185">Reference proteome</keyword>
<dbReference type="Gene3D" id="3.40.50.300">
    <property type="entry name" value="P-loop containing nucleotide triphosphate hydrolases"/>
    <property type="match status" value="1"/>
</dbReference>
<dbReference type="Proteomes" id="UP001276659">
    <property type="component" value="Unassembled WGS sequence"/>
</dbReference>
<organism evidence="3 4">
    <name type="scientific">Lepraria neglecta</name>
    <dbReference type="NCBI Taxonomy" id="209136"/>
    <lineage>
        <taxon>Eukaryota</taxon>
        <taxon>Fungi</taxon>
        <taxon>Dikarya</taxon>
        <taxon>Ascomycota</taxon>
        <taxon>Pezizomycotina</taxon>
        <taxon>Lecanoromycetes</taxon>
        <taxon>OSLEUM clade</taxon>
        <taxon>Lecanoromycetidae</taxon>
        <taxon>Lecanorales</taxon>
        <taxon>Lecanorineae</taxon>
        <taxon>Stereocaulaceae</taxon>
        <taxon>Lepraria</taxon>
    </lineage>
</organism>
<comment type="caution">
    <text evidence="3">The sequence shown here is derived from an EMBL/GenBank/DDBJ whole genome shotgun (WGS) entry which is preliminary data.</text>
</comment>
<keyword evidence="1" id="KW-0677">Repeat</keyword>
<dbReference type="EMBL" id="JASNWA010000008">
    <property type="protein sequence ID" value="KAK3171530.1"/>
    <property type="molecule type" value="Genomic_DNA"/>
</dbReference>
<proteinExistence type="predicted"/>
<gene>
    <name evidence="3" type="ORF">OEA41_003614</name>
</gene>
<dbReference type="InterPro" id="IPR056884">
    <property type="entry name" value="NPHP3-like_N"/>
</dbReference>
<dbReference type="PANTHER" id="PTHR10039">
    <property type="entry name" value="AMELOGENIN"/>
    <property type="match status" value="1"/>
</dbReference>
<dbReference type="InterPro" id="IPR027417">
    <property type="entry name" value="P-loop_NTPase"/>
</dbReference>
<evidence type="ECO:0000313" key="4">
    <source>
        <dbReference type="Proteomes" id="UP001276659"/>
    </source>
</evidence>
<protein>
    <recommendedName>
        <fullName evidence="2">Nephrocystin 3-like N-terminal domain-containing protein</fullName>
    </recommendedName>
</protein>
<dbReference type="SUPFAM" id="SSF52540">
    <property type="entry name" value="P-loop containing nucleoside triphosphate hydrolases"/>
    <property type="match status" value="1"/>
</dbReference>